<evidence type="ECO:0000313" key="3">
    <source>
        <dbReference type="Proteomes" id="UP000006729"/>
    </source>
</evidence>
<dbReference type="InterPro" id="IPR008803">
    <property type="entry name" value="RHD3/Sey1"/>
</dbReference>
<organism evidence="2 3">
    <name type="scientific">Populus trichocarpa</name>
    <name type="common">Western balsam poplar</name>
    <name type="synonym">Populus balsamifera subsp. trichocarpa</name>
    <dbReference type="NCBI Taxonomy" id="3694"/>
    <lineage>
        <taxon>Eukaryota</taxon>
        <taxon>Viridiplantae</taxon>
        <taxon>Streptophyta</taxon>
        <taxon>Embryophyta</taxon>
        <taxon>Tracheophyta</taxon>
        <taxon>Spermatophyta</taxon>
        <taxon>Magnoliopsida</taxon>
        <taxon>eudicotyledons</taxon>
        <taxon>Gunneridae</taxon>
        <taxon>Pentapetalae</taxon>
        <taxon>rosids</taxon>
        <taxon>fabids</taxon>
        <taxon>Malpighiales</taxon>
        <taxon>Salicaceae</taxon>
        <taxon>Saliceae</taxon>
        <taxon>Populus</taxon>
    </lineage>
</organism>
<name>A0A3N7GPM8_POPTR</name>
<sequence length="257" mass="29801">MRLMVVRDAYDTMLMHLHLNTVNRFKTSLEQSLNEGKEYVAAIHLCSQSCMREFDQVCEDAAIQQSEWNASKFREKLICDMLSEMMAKYKKQITLVLAKRVESLLEAGERDTWASIRNLFECNTEAAVSEFSDAAVSFNLHSSEIDTKLQHLRKHARKLLKKKARQAADARRVLMRMKDRFGAYSRFSQVLSHYENSISWYNWTEEINLDEIERNALSESLRILSIMAAIRFDEMPDQIENVLYSSLMDGTVLDPPA</sequence>
<dbReference type="EMBL" id="CM009301">
    <property type="protein sequence ID" value="RQO98611.1"/>
    <property type="molecule type" value="Genomic_DNA"/>
</dbReference>
<dbReference type="InParanoid" id="A0A3N7GPM8"/>
<dbReference type="AlphaFoldDB" id="A0A3N7GPM8"/>
<dbReference type="PANTHER" id="PTHR45923:SF20">
    <property type="entry name" value="PROTEIN ROOT HAIR DEFECTIVE 3 HOMOLOG 2"/>
    <property type="match status" value="1"/>
</dbReference>
<dbReference type="InterPro" id="IPR046758">
    <property type="entry name" value="Sey1/RHD3-like_3HB"/>
</dbReference>
<dbReference type="STRING" id="3694.A0A3N7GPM8"/>
<evidence type="ECO:0000259" key="1">
    <source>
        <dbReference type="Pfam" id="PF20428"/>
    </source>
</evidence>
<accession>A0A3N7GPM8</accession>
<dbReference type="Pfam" id="PF20428">
    <property type="entry name" value="Sey1_3HB"/>
    <property type="match status" value="1"/>
</dbReference>
<proteinExistence type="predicted"/>
<dbReference type="PANTHER" id="PTHR45923">
    <property type="entry name" value="PROTEIN SEY1"/>
    <property type="match status" value="1"/>
</dbReference>
<feature type="domain" description="Sey1/RHD3-like three-helix bundle" evidence="1">
    <location>
        <begin position="6"/>
        <end position="252"/>
    </location>
</feature>
<gene>
    <name evidence="2" type="ORF">POPTR_012G116050</name>
</gene>
<protein>
    <recommendedName>
        <fullName evidence="1">Sey1/RHD3-like three-helix bundle domain-containing protein</fullName>
    </recommendedName>
</protein>
<dbReference type="Proteomes" id="UP000006729">
    <property type="component" value="Chromosome 12"/>
</dbReference>
<evidence type="ECO:0000313" key="2">
    <source>
        <dbReference type="EMBL" id="RQO98611.1"/>
    </source>
</evidence>
<keyword evidence="3" id="KW-1185">Reference proteome</keyword>
<reference evidence="2 3" key="1">
    <citation type="journal article" date="2006" name="Science">
        <title>The genome of black cottonwood, Populus trichocarpa (Torr. &amp; Gray).</title>
        <authorList>
            <person name="Tuskan G.A."/>
            <person name="Difazio S."/>
            <person name="Jansson S."/>
            <person name="Bohlmann J."/>
            <person name="Grigoriev I."/>
            <person name="Hellsten U."/>
            <person name="Putnam N."/>
            <person name="Ralph S."/>
            <person name="Rombauts S."/>
            <person name="Salamov A."/>
            <person name="Schein J."/>
            <person name="Sterck L."/>
            <person name="Aerts A."/>
            <person name="Bhalerao R.R."/>
            <person name="Bhalerao R.P."/>
            <person name="Blaudez D."/>
            <person name="Boerjan W."/>
            <person name="Brun A."/>
            <person name="Brunner A."/>
            <person name="Busov V."/>
            <person name="Campbell M."/>
            <person name="Carlson J."/>
            <person name="Chalot M."/>
            <person name="Chapman J."/>
            <person name="Chen G.L."/>
            <person name="Cooper D."/>
            <person name="Coutinho P.M."/>
            <person name="Couturier J."/>
            <person name="Covert S."/>
            <person name="Cronk Q."/>
            <person name="Cunningham R."/>
            <person name="Davis J."/>
            <person name="Degroeve S."/>
            <person name="Dejardin A."/>
            <person name="Depamphilis C."/>
            <person name="Detter J."/>
            <person name="Dirks B."/>
            <person name="Dubchak I."/>
            <person name="Duplessis S."/>
            <person name="Ehlting J."/>
            <person name="Ellis B."/>
            <person name="Gendler K."/>
            <person name="Goodstein D."/>
            <person name="Gribskov M."/>
            <person name="Grimwood J."/>
            <person name="Groover A."/>
            <person name="Gunter L."/>
            <person name="Hamberger B."/>
            <person name="Heinze B."/>
            <person name="Helariutta Y."/>
            <person name="Henrissat B."/>
            <person name="Holligan D."/>
            <person name="Holt R."/>
            <person name="Huang W."/>
            <person name="Islam-Faridi N."/>
            <person name="Jones S."/>
            <person name="Jones-Rhoades M."/>
            <person name="Jorgensen R."/>
            <person name="Joshi C."/>
            <person name="Kangasjarvi J."/>
            <person name="Karlsson J."/>
            <person name="Kelleher C."/>
            <person name="Kirkpatrick R."/>
            <person name="Kirst M."/>
            <person name="Kohler A."/>
            <person name="Kalluri U."/>
            <person name="Larimer F."/>
            <person name="Leebens-Mack J."/>
            <person name="Leple J.C."/>
            <person name="Locascio P."/>
            <person name="Lou Y."/>
            <person name="Lucas S."/>
            <person name="Martin F."/>
            <person name="Montanini B."/>
            <person name="Napoli C."/>
            <person name="Nelson D.R."/>
            <person name="Nelson C."/>
            <person name="Nieminen K."/>
            <person name="Nilsson O."/>
            <person name="Pereda V."/>
            <person name="Peter G."/>
            <person name="Philippe R."/>
            <person name="Pilate G."/>
            <person name="Poliakov A."/>
            <person name="Razumovskaya J."/>
            <person name="Richardson P."/>
            <person name="Rinaldi C."/>
            <person name="Ritland K."/>
            <person name="Rouze P."/>
            <person name="Ryaboy D."/>
            <person name="Schmutz J."/>
            <person name="Schrader J."/>
            <person name="Segerman B."/>
            <person name="Shin H."/>
            <person name="Siddiqui A."/>
            <person name="Sterky F."/>
            <person name="Terry A."/>
            <person name="Tsai C.J."/>
            <person name="Uberbacher E."/>
            <person name="Unneberg P."/>
            <person name="Vahala J."/>
            <person name="Wall K."/>
            <person name="Wessler S."/>
            <person name="Yang G."/>
            <person name="Yin T."/>
            <person name="Douglas C."/>
            <person name="Marra M."/>
            <person name="Sandberg G."/>
            <person name="Van de Peer Y."/>
            <person name="Rokhsar D."/>
        </authorList>
    </citation>
    <scope>NUCLEOTIDE SEQUENCE [LARGE SCALE GENOMIC DNA]</scope>
    <source>
        <strain evidence="3">cv. Nisqually</strain>
    </source>
</reference>